<keyword evidence="1" id="KW-0472">Membrane</keyword>
<dbReference type="KEGG" id="cyc:PCC7424_4565"/>
<dbReference type="Proteomes" id="UP000002384">
    <property type="component" value="Chromosome"/>
</dbReference>
<keyword evidence="1" id="KW-1133">Transmembrane helix</keyword>
<feature type="transmembrane region" description="Helical" evidence="1">
    <location>
        <begin position="66"/>
        <end position="86"/>
    </location>
</feature>
<dbReference type="OrthoDB" id="488264at2"/>
<sequence length="104" mass="11668">MSIVLSLFRSLFLSFLLCFALPIILVGTILVSLYIVNYIPCFASMSQTTTTQIYKFLSIFGDGCPVQGMLTISCTWAFVGSLFDLFNFSMYQGWRNQSSQLSDS</sequence>
<feature type="transmembrane region" description="Helical" evidence="1">
    <location>
        <begin position="12"/>
        <end position="36"/>
    </location>
</feature>
<name>B7KAF4_GLOC7</name>
<dbReference type="RefSeq" id="WP_015956511.1">
    <property type="nucleotide sequence ID" value="NC_011729.1"/>
</dbReference>
<evidence type="ECO:0000256" key="1">
    <source>
        <dbReference type="SAM" id="Phobius"/>
    </source>
</evidence>
<evidence type="ECO:0000313" key="3">
    <source>
        <dbReference type="Proteomes" id="UP000002384"/>
    </source>
</evidence>
<keyword evidence="3" id="KW-1185">Reference proteome</keyword>
<keyword evidence="1" id="KW-0812">Transmembrane</keyword>
<dbReference type="STRING" id="65393.PCC7424_4565"/>
<organism evidence="2 3">
    <name type="scientific">Gloeothece citriformis (strain PCC 7424)</name>
    <name type="common">Cyanothece sp. (strain PCC 7424)</name>
    <dbReference type="NCBI Taxonomy" id="65393"/>
    <lineage>
        <taxon>Bacteria</taxon>
        <taxon>Bacillati</taxon>
        <taxon>Cyanobacteriota</taxon>
        <taxon>Cyanophyceae</taxon>
        <taxon>Oscillatoriophycideae</taxon>
        <taxon>Chroococcales</taxon>
        <taxon>Aphanothecaceae</taxon>
        <taxon>Gloeothece</taxon>
        <taxon>Gloeothece citriformis</taxon>
    </lineage>
</organism>
<gene>
    <name evidence="2" type="ordered locus">PCC7424_4565</name>
</gene>
<evidence type="ECO:0000313" key="2">
    <source>
        <dbReference type="EMBL" id="ACK72928.1"/>
    </source>
</evidence>
<dbReference type="HOGENOM" id="CLU_165358_0_0_3"/>
<dbReference type="AlphaFoldDB" id="B7KAF4"/>
<accession>B7KAF4</accession>
<dbReference type="EMBL" id="CP001291">
    <property type="protein sequence ID" value="ACK72928.1"/>
    <property type="molecule type" value="Genomic_DNA"/>
</dbReference>
<dbReference type="eggNOG" id="ENOG50330K7">
    <property type="taxonomic scope" value="Bacteria"/>
</dbReference>
<protein>
    <submittedName>
        <fullName evidence="2">Uncharacterized protein</fullName>
    </submittedName>
</protein>
<proteinExistence type="predicted"/>
<reference evidence="3" key="1">
    <citation type="journal article" date="2011" name="MBio">
        <title>Novel metabolic attributes of the genus Cyanothece, comprising a group of unicellular nitrogen-fixing Cyanobacteria.</title>
        <authorList>
            <person name="Bandyopadhyay A."/>
            <person name="Elvitigala T."/>
            <person name="Welsh E."/>
            <person name="Stockel J."/>
            <person name="Liberton M."/>
            <person name="Min H."/>
            <person name="Sherman L.A."/>
            <person name="Pakrasi H.B."/>
        </authorList>
    </citation>
    <scope>NUCLEOTIDE SEQUENCE [LARGE SCALE GENOMIC DNA]</scope>
    <source>
        <strain evidence="3">PCC 7424</strain>
    </source>
</reference>